<evidence type="ECO:0000256" key="9">
    <source>
        <dbReference type="ARBA" id="ARBA00022605"/>
    </source>
</evidence>
<dbReference type="GO" id="GO:0008652">
    <property type="term" value="P:amino acid biosynthetic process"/>
    <property type="evidence" value="ECO:0007669"/>
    <property type="project" value="UniProtKB-KW"/>
</dbReference>
<evidence type="ECO:0000256" key="4">
    <source>
        <dbReference type="ARBA" id="ARBA00004661"/>
    </source>
</evidence>
<feature type="binding site" evidence="17">
    <location>
        <position position="175"/>
    </location>
    <ligand>
        <name>Zn(2+)</name>
        <dbReference type="ChEBI" id="CHEBI:29105"/>
    </ligand>
</feature>
<keyword evidence="23" id="KW-1185">Reference proteome</keyword>
<comment type="caution">
    <text evidence="17">Lacks conserved residue(s) required for the propagation of feature annotation.</text>
</comment>
<dbReference type="EMBL" id="CP014352">
    <property type="protein sequence ID" value="AMS04470.1"/>
    <property type="molecule type" value="Genomic_DNA"/>
</dbReference>
<evidence type="ECO:0000256" key="6">
    <source>
        <dbReference type="ARBA" id="ARBA00013031"/>
    </source>
</evidence>
<protein>
    <recommendedName>
        <fullName evidence="7 17">3-dehydroquinate synthase</fullName>
        <shortName evidence="17">DHQS</shortName>
        <ecNumber evidence="6 17">4.2.3.4</ecNumber>
    </recommendedName>
</protein>
<name>A0A142KED2_9ACTN</name>
<evidence type="ECO:0000256" key="7">
    <source>
        <dbReference type="ARBA" id="ARBA00017684"/>
    </source>
</evidence>
<reference evidence="21 23" key="1">
    <citation type="journal article" date="2016" name="Plant Dis.">
        <title>Improved production of propionic acid using genome shuffling.</title>
        <authorList>
            <person name="Luna-Flores C.H."/>
            <person name="Palfreyman R.W."/>
            <person name="Kromer J.O."/>
            <person name="Nielsen L.K."/>
            <person name="Marcellin E."/>
        </authorList>
    </citation>
    <scope>NUCLEOTIDE SEQUENCE [LARGE SCALE GENOMIC DNA]</scope>
    <source>
        <strain evidence="21 23">F3E8</strain>
    </source>
</reference>
<dbReference type="EC" id="4.2.3.4" evidence="6 17"/>
<comment type="subcellular location">
    <subcellularLocation>
        <location evidence="3 17">Cytoplasm</location>
    </subcellularLocation>
</comment>
<dbReference type="RefSeq" id="WP_015070482.1">
    <property type="nucleotide sequence ID" value="NZ_CP013126.1"/>
</dbReference>
<feature type="binding site" evidence="17">
    <location>
        <position position="142"/>
    </location>
    <ligand>
        <name>NAD(+)</name>
        <dbReference type="ChEBI" id="CHEBI:57540"/>
    </ligand>
</feature>
<comment type="cofactor">
    <cofactor evidence="17">
        <name>Co(2+)</name>
        <dbReference type="ChEBI" id="CHEBI:48828"/>
    </cofactor>
    <cofactor evidence="17">
        <name>Zn(2+)</name>
        <dbReference type="ChEBI" id="CHEBI:29105"/>
    </cofactor>
    <text evidence="17">Binds 1 divalent metal cation per subunit. Can use either Co(2+) or Zn(2+).</text>
</comment>
<dbReference type="Proteomes" id="UP000178666">
    <property type="component" value="Chromosome"/>
</dbReference>
<dbReference type="PIRSF" id="PIRSF001455">
    <property type="entry name" value="DHQ_synth"/>
    <property type="match status" value="1"/>
</dbReference>
<dbReference type="InterPro" id="IPR030960">
    <property type="entry name" value="DHQS/DOIS_N"/>
</dbReference>
<dbReference type="Gene3D" id="3.40.50.1970">
    <property type="match status" value="1"/>
</dbReference>
<feature type="binding site" evidence="17">
    <location>
        <begin position="62"/>
        <end position="67"/>
    </location>
    <ligand>
        <name>NAD(+)</name>
        <dbReference type="ChEBI" id="CHEBI:57540"/>
    </ligand>
</feature>
<comment type="pathway">
    <text evidence="4 17">Metabolic intermediate biosynthesis; chorismate biosynthesis; chorismate from D-erythrose 4-phosphate and phosphoenolpyruvate: step 2/7.</text>
</comment>
<dbReference type="GO" id="GO:0005737">
    <property type="term" value="C:cytoplasm"/>
    <property type="evidence" value="ECO:0007669"/>
    <property type="project" value="UniProtKB-SubCell"/>
</dbReference>
<evidence type="ECO:0000313" key="22">
    <source>
        <dbReference type="Proteomes" id="UP000075221"/>
    </source>
</evidence>
<comment type="function">
    <text evidence="17">Catalyzes the conversion of 3-deoxy-D-arabino-heptulosonate 7-phosphate (DAHP) to dehydroquinate (DHQ).</text>
</comment>
<dbReference type="InterPro" id="IPR016037">
    <property type="entry name" value="DHQ_synth_AroB"/>
</dbReference>
<feature type="binding site" evidence="17">
    <location>
        <position position="260"/>
    </location>
    <ligand>
        <name>Zn(2+)</name>
        <dbReference type="ChEBI" id="CHEBI:29105"/>
    </ligand>
</feature>
<evidence type="ECO:0000313" key="21">
    <source>
        <dbReference type="EMBL" id="AOZ45963.1"/>
    </source>
</evidence>
<keyword evidence="14 17" id="KW-0057">Aromatic amino acid biosynthesis</keyword>
<dbReference type="HAMAP" id="MF_00110">
    <property type="entry name" value="DHQ_synthase"/>
    <property type="match status" value="1"/>
</dbReference>
<feature type="binding site" evidence="17">
    <location>
        <position position="133"/>
    </location>
    <ligand>
        <name>NAD(+)</name>
        <dbReference type="ChEBI" id="CHEBI:57540"/>
    </ligand>
</feature>
<dbReference type="InterPro" id="IPR050071">
    <property type="entry name" value="Dehydroquinate_synthase"/>
</dbReference>
<dbReference type="GeneID" id="88085863"/>
<keyword evidence="10 17" id="KW-0479">Metal-binding</keyword>
<keyword evidence="8 17" id="KW-0963">Cytoplasm</keyword>
<dbReference type="Pfam" id="PF24621">
    <property type="entry name" value="DHQS_C"/>
    <property type="match status" value="1"/>
</dbReference>
<feature type="binding site" evidence="17">
    <location>
        <begin position="120"/>
        <end position="121"/>
    </location>
    <ligand>
        <name>NAD(+)</name>
        <dbReference type="ChEBI" id="CHEBI:57540"/>
    </ligand>
</feature>
<evidence type="ECO:0000256" key="10">
    <source>
        <dbReference type="ARBA" id="ARBA00022723"/>
    </source>
</evidence>
<comment type="catalytic activity">
    <reaction evidence="1 17">
        <text>7-phospho-2-dehydro-3-deoxy-D-arabino-heptonate = 3-dehydroquinate + phosphate</text>
        <dbReference type="Rhea" id="RHEA:21968"/>
        <dbReference type="ChEBI" id="CHEBI:32364"/>
        <dbReference type="ChEBI" id="CHEBI:43474"/>
        <dbReference type="ChEBI" id="CHEBI:58394"/>
        <dbReference type="EC" id="4.2.3.4"/>
    </reaction>
</comment>
<keyword evidence="9 17" id="KW-0028">Amino-acid biosynthesis</keyword>
<dbReference type="InterPro" id="IPR030963">
    <property type="entry name" value="DHQ_synth_fam"/>
</dbReference>
<dbReference type="GO" id="GO:0009423">
    <property type="term" value="P:chorismate biosynthetic process"/>
    <property type="evidence" value="ECO:0007669"/>
    <property type="project" value="UniProtKB-UniRule"/>
</dbReference>
<dbReference type="PANTHER" id="PTHR43622:SF7">
    <property type="entry name" value="3-DEHYDROQUINATE SYNTHASE, CHLOROPLASTIC"/>
    <property type="match status" value="1"/>
</dbReference>
<evidence type="ECO:0000256" key="8">
    <source>
        <dbReference type="ARBA" id="ARBA00022490"/>
    </source>
</evidence>
<dbReference type="GO" id="GO:0000166">
    <property type="term" value="F:nucleotide binding"/>
    <property type="evidence" value="ECO:0007669"/>
    <property type="project" value="UniProtKB-KW"/>
</dbReference>
<gene>
    <name evidence="17" type="primary">aroB</name>
    <name evidence="21" type="ORF">A8L58_03680</name>
    <name evidence="20" type="ORF">AXH35_02215</name>
</gene>
<evidence type="ECO:0000256" key="5">
    <source>
        <dbReference type="ARBA" id="ARBA00005412"/>
    </source>
</evidence>
<dbReference type="GO" id="GO:0046872">
    <property type="term" value="F:metal ion binding"/>
    <property type="evidence" value="ECO:0007669"/>
    <property type="project" value="UniProtKB-KW"/>
</dbReference>
<dbReference type="CDD" id="cd08195">
    <property type="entry name" value="DHQS"/>
    <property type="match status" value="1"/>
</dbReference>
<evidence type="ECO:0000313" key="23">
    <source>
        <dbReference type="Proteomes" id="UP000178666"/>
    </source>
</evidence>
<dbReference type="GO" id="GO:0003856">
    <property type="term" value="F:3-dehydroquinate synthase activity"/>
    <property type="evidence" value="ECO:0007669"/>
    <property type="project" value="UniProtKB-UniRule"/>
</dbReference>
<reference evidence="20 22" key="2">
    <citation type="submission" date="2016-02" db="EMBL/GenBank/DDBJ databases">
        <title>Complete Genome Sequence of Propionibacterium acidipropionici ATCC 55737.</title>
        <authorList>
            <person name="Luna Flores C.H."/>
            <person name="Nielsen L.K."/>
            <person name="Marcellin E."/>
        </authorList>
    </citation>
    <scope>NUCLEOTIDE SEQUENCE [LARGE SCALE GENOMIC DNA]</scope>
    <source>
        <strain evidence="20 22">ATCC 55737</strain>
    </source>
</reference>
<dbReference type="OMA" id="IAIGMRM"/>
<accession>A0A142KED2</accession>
<comment type="similarity">
    <text evidence="5 17">Belongs to the sugar phosphate cyclases superfamily. Dehydroquinate synthase family.</text>
</comment>
<keyword evidence="13 17" id="KW-0520">NAD</keyword>
<dbReference type="EMBL" id="CP015970">
    <property type="protein sequence ID" value="AOZ45963.1"/>
    <property type="molecule type" value="Genomic_DNA"/>
</dbReference>
<dbReference type="NCBIfam" id="TIGR01357">
    <property type="entry name" value="aroB"/>
    <property type="match status" value="1"/>
</dbReference>
<evidence type="ECO:0000259" key="18">
    <source>
        <dbReference type="Pfam" id="PF01761"/>
    </source>
</evidence>
<evidence type="ECO:0000256" key="2">
    <source>
        <dbReference type="ARBA" id="ARBA00001911"/>
    </source>
</evidence>
<evidence type="ECO:0000256" key="13">
    <source>
        <dbReference type="ARBA" id="ARBA00023027"/>
    </source>
</evidence>
<dbReference type="InterPro" id="IPR056179">
    <property type="entry name" value="DHQS_C"/>
</dbReference>
<evidence type="ECO:0000256" key="14">
    <source>
        <dbReference type="ARBA" id="ARBA00023141"/>
    </source>
</evidence>
<evidence type="ECO:0000256" key="17">
    <source>
        <dbReference type="HAMAP-Rule" id="MF_00110"/>
    </source>
</evidence>
<dbReference type="AlphaFoldDB" id="A0A142KED2"/>
<feature type="binding site" evidence="17">
    <location>
        <position position="244"/>
    </location>
    <ligand>
        <name>Zn(2+)</name>
        <dbReference type="ChEBI" id="CHEBI:29105"/>
    </ligand>
</feature>
<keyword evidence="16 17" id="KW-0170">Cobalt</keyword>
<dbReference type="GO" id="GO:0009073">
    <property type="term" value="P:aromatic amino acid family biosynthetic process"/>
    <property type="evidence" value="ECO:0007669"/>
    <property type="project" value="UniProtKB-KW"/>
</dbReference>
<evidence type="ECO:0000256" key="16">
    <source>
        <dbReference type="ARBA" id="ARBA00023285"/>
    </source>
</evidence>
<evidence type="ECO:0000313" key="20">
    <source>
        <dbReference type="EMBL" id="AMS04470.1"/>
    </source>
</evidence>
<comment type="cofactor">
    <cofactor evidence="2 17">
        <name>NAD(+)</name>
        <dbReference type="ChEBI" id="CHEBI:57540"/>
    </cofactor>
</comment>
<evidence type="ECO:0000256" key="12">
    <source>
        <dbReference type="ARBA" id="ARBA00022833"/>
    </source>
</evidence>
<dbReference type="Pfam" id="PF01761">
    <property type="entry name" value="DHQ_synthase"/>
    <property type="match status" value="1"/>
</dbReference>
<keyword evidence="15 17" id="KW-0456">Lyase</keyword>
<dbReference type="OrthoDB" id="9806583at2"/>
<evidence type="ECO:0000256" key="3">
    <source>
        <dbReference type="ARBA" id="ARBA00004496"/>
    </source>
</evidence>
<keyword evidence="11 17" id="KW-0547">Nucleotide-binding</keyword>
<dbReference type="KEGG" id="aaci:ASQ49_12690"/>
<evidence type="ECO:0000256" key="11">
    <source>
        <dbReference type="ARBA" id="ARBA00022741"/>
    </source>
</evidence>
<evidence type="ECO:0000256" key="1">
    <source>
        <dbReference type="ARBA" id="ARBA00001393"/>
    </source>
</evidence>
<feature type="domain" description="3-dehydroquinate synthase N-terminal" evidence="18">
    <location>
        <begin position="58"/>
        <end position="170"/>
    </location>
</feature>
<dbReference type="SUPFAM" id="SSF56796">
    <property type="entry name" value="Dehydroquinate synthase-like"/>
    <property type="match status" value="1"/>
</dbReference>
<dbReference type="Gene3D" id="1.20.1090.10">
    <property type="entry name" value="Dehydroquinate synthase-like - alpha domain"/>
    <property type="match status" value="1"/>
</dbReference>
<sequence>MSVVEVNGPAPYEVRIGSGVTAGLEQLTVGSRVAVIHPASVNHLAARVADLVGEIVDIEVPDAEAAKTPAVLSGCWDRLADAGLGRGDIVVGLGGGATTDLAGFVAATWMRGVRLIQVPTTVLGMADAAVGGKTGINIDAGKNLVGAFHEPVAVLCDTDSLNGLPVREVRSGMAEIVKCGFINDPVILNVIGKDPAQVLNTDSDAFHDVLARAVRVKASVVSADLTESTSRGSEVGRERLNYGHTLAHAIEAHQHFTWRHGEADAIGMIFAAELSAREIGLSTDTVARTRAVMAALGLPTTFDATPWPELRATMNLDKKVRRGVLRFVGLRAPGHVQMIEGPDEEVLRECYETLRPRRQHAA</sequence>
<keyword evidence="12 17" id="KW-0862">Zinc</keyword>
<proteinExistence type="inferred from homology"/>
<dbReference type="Proteomes" id="UP000075221">
    <property type="component" value="Chromosome"/>
</dbReference>
<evidence type="ECO:0000259" key="19">
    <source>
        <dbReference type="Pfam" id="PF24621"/>
    </source>
</evidence>
<dbReference type="PANTHER" id="PTHR43622">
    <property type="entry name" value="3-DEHYDROQUINATE SYNTHASE"/>
    <property type="match status" value="1"/>
</dbReference>
<feature type="binding site" evidence="17">
    <location>
        <begin position="96"/>
        <end position="100"/>
    </location>
    <ligand>
        <name>NAD(+)</name>
        <dbReference type="ChEBI" id="CHEBI:57540"/>
    </ligand>
</feature>
<feature type="domain" description="3-dehydroquinate synthase C-terminal" evidence="19">
    <location>
        <begin position="172"/>
        <end position="320"/>
    </location>
</feature>
<evidence type="ECO:0000256" key="15">
    <source>
        <dbReference type="ARBA" id="ARBA00023239"/>
    </source>
</evidence>
<organism evidence="20 22">
    <name type="scientific">Acidipropionibacterium acidipropionici</name>
    <dbReference type="NCBI Taxonomy" id="1748"/>
    <lineage>
        <taxon>Bacteria</taxon>
        <taxon>Bacillati</taxon>
        <taxon>Actinomycetota</taxon>
        <taxon>Actinomycetes</taxon>
        <taxon>Propionibacteriales</taxon>
        <taxon>Propionibacteriaceae</taxon>
        <taxon>Acidipropionibacterium</taxon>
    </lineage>
</organism>